<organism evidence="1 2">
    <name type="scientific">Anoxybacterium hadale</name>
    <dbReference type="NCBI Taxonomy" id="3408580"/>
    <lineage>
        <taxon>Bacteria</taxon>
        <taxon>Bacillati</taxon>
        <taxon>Bacillota</taxon>
        <taxon>Clostridia</taxon>
        <taxon>Peptostreptococcales</taxon>
        <taxon>Anaerovoracaceae</taxon>
        <taxon>Anoxybacterium</taxon>
    </lineage>
</organism>
<evidence type="ECO:0000313" key="2">
    <source>
        <dbReference type="Proteomes" id="UP000594014"/>
    </source>
</evidence>
<accession>A0ACD1A6E9</accession>
<gene>
    <name evidence="1" type="ORF">FRZ06_00625</name>
</gene>
<reference evidence="1" key="1">
    <citation type="submission" date="2019-08" db="EMBL/GenBank/DDBJ databases">
        <title>Genome sequence of Clostridiales bacterium MT110.</title>
        <authorList>
            <person name="Cao J."/>
        </authorList>
    </citation>
    <scope>NUCLEOTIDE SEQUENCE</scope>
    <source>
        <strain evidence="1">MT110</strain>
    </source>
</reference>
<name>A0ACD1A6E9_9FIRM</name>
<dbReference type="EMBL" id="CP042469">
    <property type="protein sequence ID" value="QOX61963.1"/>
    <property type="molecule type" value="Genomic_DNA"/>
</dbReference>
<evidence type="ECO:0000313" key="1">
    <source>
        <dbReference type="EMBL" id="QOX61963.1"/>
    </source>
</evidence>
<keyword evidence="2" id="KW-1185">Reference proteome</keyword>
<protein>
    <submittedName>
        <fullName evidence="1">Rubrerythrin</fullName>
    </submittedName>
</protein>
<dbReference type="Proteomes" id="UP000594014">
    <property type="component" value="Chromosome"/>
</dbReference>
<proteinExistence type="predicted"/>
<sequence>MQEILEGILEAIEDEIRAQRNYQSLADKAKDPGVRKFFEQLKLEEEEHERVLRTRYEAFSKMR</sequence>